<dbReference type="SUPFAM" id="SSF51905">
    <property type="entry name" value="FAD/NAD(P)-binding domain"/>
    <property type="match status" value="1"/>
</dbReference>
<comment type="function">
    <text evidence="1">Probable oxidoreductase that may play a role as regulator of mitochondrial function.</text>
</comment>
<feature type="domain" description="Amine oxidase" evidence="4">
    <location>
        <begin position="15"/>
        <end position="306"/>
    </location>
</feature>
<evidence type="ECO:0000256" key="3">
    <source>
        <dbReference type="ARBA" id="ARBA00040298"/>
    </source>
</evidence>
<name>A0A0B5IH42_9ACTN</name>
<dbReference type="PANTHER" id="PTHR10668">
    <property type="entry name" value="PHYTOENE DEHYDROGENASE"/>
    <property type="match status" value="1"/>
</dbReference>
<dbReference type="GO" id="GO:0016491">
    <property type="term" value="F:oxidoreductase activity"/>
    <property type="evidence" value="ECO:0007669"/>
    <property type="project" value="InterPro"/>
</dbReference>
<gene>
    <name evidence="5" type="ORF">SVTN_36710</name>
</gene>
<dbReference type="InterPro" id="IPR036188">
    <property type="entry name" value="FAD/NAD-bd_sf"/>
</dbReference>
<keyword evidence="6" id="KW-1185">Reference proteome</keyword>
<proteinExistence type="predicted"/>
<dbReference type="Proteomes" id="UP000031774">
    <property type="component" value="Chromosome"/>
</dbReference>
<dbReference type="InterPro" id="IPR002937">
    <property type="entry name" value="Amino_oxidase"/>
</dbReference>
<dbReference type="AlphaFoldDB" id="A0A0B5IH42"/>
<evidence type="ECO:0000313" key="5">
    <source>
        <dbReference type="EMBL" id="AJF69018.1"/>
    </source>
</evidence>
<dbReference type="Gene3D" id="3.50.50.60">
    <property type="entry name" value="FAD/NAD(P)-binding domain"/>
    <property type="match status" value="2"/>
</dbReference>
<sequence>MPTPDAVVIGAGPNGLVAANLLADAGWQVVVLEAQDRPGGAVRSDRGVHPDYVHDLFSAFYPLAAASPVIRGLALERYGLRWSRAPAVVGHPLRDGRCAVLGSHPDDTAASLARFHADDARSWHHLHRLWQRYGDDLVGCLFAPFPPVRSGLRLAARTGIAEGLRLFRDMLLPARRFGEEHFAGEGGPLLIAGNALHADLAPESALGGGFGWLMCMLGQTHGFPVPVGGAGSLTDALVRRLLARGATLHCGHPVTRVVIRDGRAVAVRTADGTEVPARRAVLADVPAPVLYERLVGEDHLPVRLRADLHRFQWDLATVKIDWALSRPIPWTSEGAHGAGTVHIAEGLDALTRFAAQLAMGQVPDVPFTVLGQMTTADPTRSPVGTESAWGYTHVPQRIRSDAGDDAIRGSWSAREKEAIAARVEAGIEFLAPGFRSTITARRILAPPDLERLNPALVGGAVNQGTTQLHQQLLFRPLPGTGRPRTAVRGLYLASATAHPGGGVHGAPGANAARAALRALRVPRGGSHRSTA</sequence>
<dbReference type="PANTHER" id="PTHR10668:SF105">
    <property type="entry name" value="DEHYDROGENASE-RELATED"/>
    <property type="match status" value="1"/>
</dbReference>
<dbReference type="Pfam" id="PF01593">
    <property type="entry name" value="Amino_oxidase"/>
    <property type="match status" value="1"/>
</dbReference>
<reference evidence="5 6" key="1">
    <citation type="submission" date="2014-12" db="EMBL/GenBank/DDBJ databases">
        <title>Complete genome sequence of Streptomyces vietnamensis strain GIMV4.0001, a genetic manipulable producer of the benzoisochromanequinone antibiotic granaticin.</title>
        <authorList>
            <person name="Deng M.R."/>
            <person name="Guo J."/>
            <person name="Ma L.Y."/>
            <person name="Feng G.D."/>
            <person name="Mo C.Y."/>
            <person name="Zhu H.H."/>
        </authorList>
    </citation>
    <scope>NUCLEOTIDE SEQUENCE [LARGE SCALE GENOMIC DNA]</scope>
    <source>
        <strain evidence="6">GIMV4.0001</strain>
    </source>
</reference>
<accession>A0A0B5IH42</accession>
<dbReference type="RefSeq" id="WP_041132939.1">
    <property type="nucleotide sequence ID" value="NZ_CP010407.1"/>
</dbReference>
<protein>
    <recommendedName>
        <fullName evidence="3">Pyridine nucleotide-disulfide oxidoreductase domain-containing protein 2</fullName>
    </recommendedName>
</protein>
<dbReference type="KEGG" id="svt:SVTN_36710"/>
<comment type="subunit">
    <text evidence="2">Interacts with COX5B; this interaction may contribute to localize PYROXD2 to the inner face of the inner mitochondrial membrane.</text>
</comment>
<evidence type="ECO:0000256" key="1">
    <source>
        <dbReference type="ARBA" id="ARBA00037217"/>
    </source>
</evidence>
<evidence type="ECO:0000259" key="4">
    <source>
        <dbReference type="Pfam" id="PF01593"/>
    </source>
</evidence>
<dbReference type="EMBL" id="CP010407">
    <property type="protein sequence ID" value="AJF69018.1"/>
    <property type="molecule type" value="Genomic_DNA"/>
</dbReference>
<organism evidence="5 6">
    <name type="scientific">Streptomyces vietnamensis</name>
    <dbReference type="NCBI Taxonomy" id="362257"/>
    <lineage>
        <taxon>Bacteria</taxon>
        <taxon>Bacillati</taxon>
        <taxon>Actinomycetota</taxon>
        <taxon>Actinomycetes</taxon>
        <taxon>Kitasatosporales</taxon>
        <taxon>Streptomycetaceae</taxon>
        <taxon>Streptomyces</taxon>
    </lineage>
</organism>
<evidence type="ECO:0000313" key="6">
    <source>
        <dbReference type="Proteomes" id="UP000031774"/>
    </source>
</evidence>
<evidence type="ECO:0000256" key="2">
    <source>
        <dbReference type="ARBA" id="ARBA00038825"/>
    </source>
</evidence>
<dbReference type="STRING" id="362257.SVTN_36710"/>
<dbReference type="HOGENOM" id="CLU_019327_1_0_11"/>